<name>A0A7W7ZFZ3_9BACT</name>
<feature type="compositionally biased region" description="Low complexity" evidence="4">
    <location>
        <begin position="248"/>
        <end position="264"/>
    </location>
</feature>
<keyword evidence="5" id="KW-1133">Transmembrane helix</keyword>
<dbReference type="GO" id="GO:0007165">
    <property type="term" value="P:signal transduction"/>
    <property type="evidence" value="ECO:0007669"/>
    <property type="project" value="UniProtKB-KW"/>
</dbReference>
<feature type="transmembrane region" description="Helical" evidence="5">
    <location>
        <begin position="6"/>
        <end position="29"/>
    </location>
</feature>
<dbReference type="InterPro" id="IPR004090">
    <property type="entry name" value="Chemotax_Me-accpt_rcpt"/>
</dbReference>
<dbReference type="PANTHER" id="PTHR43531">
    <property type="entry name" value="PROTEIN ICFG"/>
    <property type="match status" value="1"/>
</dbReference>
<comment type="caution">
    <text evidence="7">The sequence shown here is derived from an EMBL/GenBank/DDBJ whole genome shotgun (WGS) entry which is preliminary data.</text>
</comment>
<dbReference type="GO" id="GO:0005886">
    <property type="term" value="C:plasma membrane"/>
    <property type="evidence" value="ECO:0007669"/>
    <property type="project" value="TreeGrafter"/>
</dbReference>
<dbReference type="AlphaFoldDB" id="A0A7W7ZFZ3"/>
<evidence type="ECO:0000256" key="1">
    <source>
        <dbReference type="ARBA" id="ARBA00022481"/>
    </source>
</evidence>
<keyword evidence="7" id="KW-0675">Receptor</keyword>
<protein>
    <submittedName>
        <fullName evidence="7">Methyl-accepting chemotaxis protein/methyl-accepting chemotaxis protein-1 (Serine sensor receptor)</fullName>
    </submittedName>
</protein>
<feature type="region of interest" description="Disordered" evidence="4">
    <location>
        <begin position="248"/>
        <end position="279"/>
    </location>
</feature>
<dbReference type="SMART" id="SM00283">
    <property type="entry name" value="MA"/>
    <property type="match status" value="1"/>
</dbReference>
<evidence type="ECO:0000256" key="5">
    <source>
        <dbReference type="SAM" id="Phobius"/>
    </source>
</evidence>
<dbReference type="Gene3D" id="1.10.287.950">
    <property type="entry name" value="Methyl-accepting chemotaxis protein"/>
    <property type="match status" value="1"/>
</dbReference>
<keyword evidence="5" id="KW-0472">Membrane</keyword>
<reference evidence="7 8" key="1">
    <citation type="submission" date="2020-08" db="EMBL/GenBank/DDBJ databases">
        <title>Genomic Encyclopedia of Type Strains, Phase IV (KMG-V): Genome sequencing to study the core and pangenomes of soil and plant-associated prokaryotes.</title>
        <authorList>
            <person name="Whitman W."/>
        </authorList>
    </citation>
    <scope>NUCLEOTIDE SEQUENCE [LARGE SCALE GENOMIC DNA]</scope>
    <source>
        <strain evidence="7 8">M8UP14</strain>
    </source>
</reference>
<dbReference type="CDD" id="cd11386">
    <property type="entry name" value="MCP_signal"/>
    <property type="match status" value="1"/>
</dbReference>
<accession>A0A7W7ZFZ3</accession>
<evidence type="ECO:0000256" key="3">
    <source>
        <dbReference type="PROSITE-ProRule" id="PRU00284"/>
    </source>
</evidence>
<feature type="region of interest" description="Disordered" evidence="4">
    <location>
        <begin position="476"/>
        <end position="544"/>
    </location>
</feature>
<feature type="domain" description="Methyl-accepting transducer" evidence="6">
    <location>
        <begin position="226"/>
        <end position="455"/>
    </location>
</feature>
<feature type="compositionally biased region" description="Polar residues" evidence="4">
    <location>
        <begin position="515"/>
        <end position="529"/>
    </location>
</feature>
<keyword evidence="8" id="KW-1185">Reference proteome</keyword>
<dbReference type="EMBL" id="JACHIP010000005">
    <property type="protein sequence ID" value="MBB5059142.1"/>
    <property type="molecule type" value="Genomic_DNA"/>
</dbReference>
<dbReference type="PRINTS" id="PR00260">
    <property type="entry name" value="CHEMTRNSDUCR"/>
</dbReference>
<keyword evidence="1" id="KW-0488">Methylation</keyword>
<sequence>MTIGKKLYAGFGAAVLISLLMGIVAVYNLDSLGDKLKESAMVRSHNLYLSGDVNNTSTDILASIRGLNLRAHIKDMSEVQKNYGLLQDDLEHIRKQGEEFKSAAKTPKLRDDMQSKVLDKLGPLSQLITEDYQAATKGDLGAMDTVYVSKLNPAAKEISAAADQIAQDQYKVVVVSAEDAISSIAPARYLSIAFVLLAMGVGGAVAWVIKGINSTLQSSIVELNDGAEQVATAAGQVSSSSQSLAQGASQQAASLEETSASSEEINSMARKNTDNSRSTAELLAMSQEKVGQANRYLEEMVVSMDLITDSSGKISKIIKVIDEIAFQTNILALNAAVEAARAGEAGMGFAVVADEVRSLAQRSAQAAKDTAALIEDSITRSGEGKVKVDQVALAIRAVTEDAAKVKVMVDEVSLGSEEQSRGIDQIGRAITQMEQVTQTNAASAEESAAAAEQLSAQSETLKDVIGRLHEMVGGSVQAASFSSRGPRRPKVAPKLYRPPVTTAARSFKSDRPRGVSQSAKVSAVVTPSSAEPDPFPMEESFQSF</sequence>
<dbReference type="PROSITE" id="PS50111">
    <property type="entry name" value="CHEMOTAXIS_TRANSDUC_2"/>
    <property type="match status" value="1"/>
</dbReference>
<dbReference type="InterPro" id="IPR051310">
    <property type="entry name" value="MCP_chemotaxis"/>
</dbReference>
<dbReference type="GO" id="GO:0004888">
    <property type="term" value="F:transmembrane signaling receptor activity"/>
    <property type="evidence" value="ECO:0007669"/>
    <property type="project" value="InterPro"/>
</dbReference>
<evidence type="ECO:0000313" key="7">
    <source>
        <dbReference type="EMBL" id="MBB5059142.1"/>
    </source>
</evidence>
<organism evidence="7 8">
    <name type="scientific">Granulicella aggregans</name>
    <dbReference type="NCBI Taxonomy" id="474949"/>
    <lineage>
        <taxon>Bacteria</taxon>
        <taxon>Pseudomonadati</taxon>
        <taxon>Acidobacteriota</taxon>
        <taxon>Terriglobia</taxon>
        <taxon>Terriglobales</taxon>
        <taxon>Acidobacteriaceae</taxon>
        <taxon>Granulicella</taxon>
    </lineage>
</organism>
<comment type="similarity">
    <text evidence="2">Belongs to the methyl-accepting chemotaxis (MCP) protein family.</text>
</comment>
<proteinExistence type="inferred from homology"/>
<keyword evidence="3" id="KW-0807">Transducer</keyword>
<evidence type="ECO:0000259" key="6">
    <source>
        <dbReference type="PROSITE" id="PS50111"/>
    </source>
</evidence>
<dbReference type="Pfam" id="PF00015">
    <property type="entry name" value="MCPsignal"/>
    <property type="match status" value="1"/>
</dbReference>
<dbReference type="GO" id="GO:0006935">
    <property type="term" value="P:chemotaxis"/>
    <property type="evidence" value="ECO:0007669"/>
    <property type="project" value="InterPro"/>
</dbReference>
<keyword evidence="5" id="KW-0812">Transmembrane</keyword>
<evidence type="ECO:0000256" key="4">
    <source>
        <dbReference type="SAM" id="MobiDB-lite"/>
    </source>
</evidence>
<dbReference type="PANTHER" id="PTHR43531:SF14">
    <property type="entry name" value="METHYL-ACCEPTING CHEMOTAXIS PROTEIN I-RELATED"/>
    <property type="match status" value="1"/>
</dbReference>
<dbReference type="Proteomes" id="UP000540989">
    <property type="component" value="Unassembled WGS sequence"/>
</dbReference>
<dbReference type="SUPFAM" id="SSF58104">
    <property type="entry name" value="Methyl-accepting chemotaxis protein (MCP) signaling domain"/>
    <property type="match status" value="1"/>
</dbReference>
<evidence type="ECO:0000313" key="8">
    <source>
        <dbReference type="Proteomes" id="UP000540989"/>
    </source>
</evidence>
<dbReference type="InterPro" id="IPR004089">
    <property type="entry name" value="MCPsignal_dom"/>
</dbReference>
<gene>
    <name evidence="7" type="ORF">HDF16_003865</name>
</gene>
<evidence type="ECO:0000256" key="2">
    <source>
        <dbReference type="ARBA" id="ARBA00029447"/>
    </source>
</evidence>